<sequence>MIPDAASSRATLPPTATPRWAAPSTFADSLADAAFMAGGALYPIDQIVRAEPAWAGAWRQRLALRCATAAVRLAGRREDEAALRDAWLLRKPGDDPGPSGHILSAWKRLATRSTALDADVLETVAGLMSIRWDKSLAGLAAAFDELDPGGPAPPFSAAAIIAKACEIRIDAEALGWWAADMLLAQKLRWRVPVPLLMGQRFSTVFRAESGQGRIRPGEAGFERAVCLALVHAAAEASRLAADLARRAERLAAVTPKLRSKAAGDVIGLLLSEDAVSGSLQTKSLSRFASRRLFERLQQLEAVRELSGRTTFRIYGL</sequence>
<reference evidence="1 2" key="1">
    <citation type="submission" date="2024-09" db="EMBL/GenBank/DDBJ databases">
        <authorList>
            <person name="Sun Q."/>
            <person name="Mori K."/>
        </authorList>
    </citation>
    <scope>NUCLEOTIDE SEQUENCE [LARGE SCALE GENOMIC DNA]</scope>
    <source>
        <strain evidence="1 2">TBRC 4938</strain>
    </source>
</reference>
<comment type="caution">
    <text evidence="1">The sequence shown here is derived from an EMBL/GenBank/DDBJ whole genome shotgun (WGS) entry which is preliminary data.</text>
</comment>
<dbReference type="EMBL" id="JBHMAA010000008">
    <property type="protein sequence ID" value="MFB9948768.1"/>
    <property type="molecule type" value="Genomic_DNA"/>
</dbReference>
<dbReference type="Proteomes" id="UP001589692">
    <property type="component" value="Unassembled WGS sequence"/>
</dbReference>
<dbReference type="RefSeq" id="WP_377258569.1">
    <property type="nucleotide sequence ID" value="NZ_JBHMAA010000008.1"/>
</dbReference>
<organism evidence="1 2">
    <name type="scientific">Rhizobium puerariae</name>
    <dbReference type="NCBI Taxonomy" id="1585791"/>
    <lineage>
        <taxon>Bacteria</taxon>
        <taxon>Pseudomonadati</taxon>
        <taxon>Pseudomonadota</taxon>
        <taxon>Alphaproteobacteria</taxon>
        <taxon>Hyphomicrobiales</taxon>
        <taxon>Rhizobiaceae</taxon>
        <taxon>Rhizobium/Agrobacterium group</taxon>
        <taxon>Rhizobium</taxon>
    </lineage>
</organism>
<dbReference type="Pfam" id="PF07183">
    <property type="entry name" value="DUF1403"/>
    <property type="match status" value="1"/>
</dbReference>
<evidence type="ECO:0000313" key="1">
    <source>
        <dbReference type="EMBL" id="MFB9948768.1"/>
    </source>
</evidence>
<accession>A0ABV6ADR6</accession>
<dbReference type="InterPro" id="IPR009843">
    <property type="entry name" value="DUF1403"/>
</dbReference>
<protein>
    <submittedName>
        <fullName evidence="1">DUF1403 family protein</fullName>
    </submittedName>
</protein>
<gene>
    <name evidence="1" type="ORF">ACFFP0_07910</name>
</gene>
<keyword evidence="2" id="KW-1185">Reference proteome</keyword>
<evidence type="ECO:0000313" key="2">
    <source>
        <dbReference type="Proteomes" id="UP001589692"/>
    </source>
</evidence>
<proteinExistence type="predicted"/>
<name>A0ABV6ADR6_9HYPH</name>